<reference evidence="1 2" key="1">
    <citation type="journal article" date="2021" name="Int. J. Syst. Evol. Microbiol.">
        <title>Halobaculum halophilum sp. nov. and Halobaculum salinum sp. nov., isolated from salt lake and saline soil.</title>
        <authorList>
            <person name="Cui H.L."/>
            <person name="Shi X.W."/>
            <person name="Yin X.M."/>
            <person name="Yang X.Y."/>
            <person name="Hou J."/>
            <person name="Zhu L."/>
        </authorList>
    </citation>
    <scope>NUCLEOTIDE SEQUENCE [LARGE SCALE GENOMIC DNA]</scope>
    <source>
        <strain evidence="1 2">NBRC 109044</strain>
    </source>
</reference>
<sequence>MYCIHCRAPVRYNRALVREHDGRTLAGLCSECEREQFGRVLRGGYADPSGACLFCSRPGALALPVHRIDLDDGPDDHSETRGYPVEVTTPRLCDGHAGEAFGLEAERLRSEATLATYAVDDD</sequence>
<protein>
    <submittedName>
        <fullName evidence="1">Uncharacterized protein</fullName>
    </submittedName>
</protein>
<accession>A0A8T8WDS8</accession>
<dbReference type="RefSeq" id="WP_222607800.1">
    <property type="nucleotide sequence ID" value="NZ_CP081958.1"/>
</dbReference>
<name>A0A8T8WDS8_9EURY</name>
<organism evidence="1 2">
    <name type="scientific">Halobaculum magnesiiphilum</name>
    <dbReference type="NCBI Taxonomy" id="1017351"/>
    <lineage>
        <taxon>Archaea</taxon>
        <taxon>Methanobacteriati</taxon>
        <taxon>Methanobacteriota</taxon>
        <taxon>Stenosarchaea group</taxon>
        <taxon>Halobacteria</taxon>
        <taxon>Halobacteriales</taxon>
        <taxon>Haloferacaceae</taxon>
        <taxon>Halobaculum</taxon>
    </lineage>
</organism>
<evidence type="ECO:0000313" key="2">
    <source>
        <dbReference type="Proteomes" id="UP000826254"/>
    </source>
</evidence>
<gene>
    <name evidence="1" type="ORF">K6T50_02155</name>
</gene>
<keyword evidence="2" id="KW-1185">Reference proteome</keyword>
<evidence type="ECO:0000313" key="1">
    <source>
        <dbReference type="EMBL" id="QZP37995.1"/>
    </source>
</evidence>
<dbReference type="EMBL" id="CP081958">
    <property type="protein sequence ID" value="QZP37995.1"/>
    <property type="molecule type" value="Genomic_DNA"/>
</dbReference>
<dbReference type="KEGG" id="hmp:K6T50_02155"/>
<proteinExistence type="predicted"/>
<dbReference type="GeneID" id="67176907"/>
<dbReference type="Proteomes" id="UP000826254">
    <property type="component" value="Chromosome"/>
</dbReference>
<dbReference type="AlphaFoldDB" id="A0A8T8WDS8"/>